<sequence length="119" mass="13978">MKTTTKLLTIGLIIIILVAFSIFFFNPNRLTPENPEGKASYYTMIVNDDTKLNSQKRYEYTLDAFNKKGDKKSLTFTSSKQLRKDAYLELYVAPFRGVTYWQEVQFDELPEQVKKKYIK</sequence>
<accession>F1TAP9</accession>
<keyword evidence="3" id="KW-1185">Reference proteome</keyword>
<dbReference type="eggNOG" id="COG5294">
    <property type="taxonomic scope" value="Bacteria"/>
</dbReference>
<protein>
    <recommendedName>
        <fullName evidence="4">YxeA family protein</fullName>
    </recommendedName>
</protein>
<dbReference type="Gene3D" id="2.40.50.480">
    <property type="match status" value="1"/>
</dbReference>
<evidence type="ECO:0008006" key="4">
    <source>
        <dbReference type="Google" id="ProtNLM"/>
    </source>
</evidence>
<evidence type="ECO:0000256" key="1">
    <source>
        <dbReference type="SAM" id="Phobius"/>
    </source>
</evidence>
<dbReference type="EMBL" id="ACXX02000003">
    <property type="protein sequence ID" value="EGD48592.1"/>
    <property type="molecule type" value="Genomic_DNA"/>
</dbReference>
<name>F1TAP9_9FIRM</name>
<dbReference type="Pfam" id="PF06486">
    <property type="entry name" value="DUF1093"/>
    <property type="match status" value="1"/>
</dbReference>
<dbReference type="PANTHER" id="PTHR36433">
    <property type="entry name" value="HYPOTHETICAL CYTOSOLIC PROTEIN"/>
    <property type="match status" value="1"/>
</dbReference>
<comment type="caution">
    <text evidence="2">The sequence shown here is derived from an EMBL/GenBank/DDBJ whole genome shotgun (WGS) entry which is preliminary data.</text>
</comment>
<gene>
    <name evidence="2" type="ORF">Cpap_3014</name>
</gene>
<dbReference type="Proteomes" id="UP000003860">
    <property type="component" value="Unassembled WGS sequence"/>
</dbReference>
<reference evidence="2" key="1">
    <citation type="submission" date="2009-07" db="EMBL/GenBank/DDBJ databases">
        <authorList>
            <consortium name="US DOE Joint Genome Institute (JGI-PGF)"/>
            <person name="Lucas S."/>
            <person name="Copeland A."/>
            <person name="Lapidus A."/>
            <person name="Glavina del Rio T."/>
            <person name="Tice H."/>
            <person name="Bruce D."/>
            <person name="Goodwin L."/>
            <person name="Pitluck S."/>
            <person name="Larimer F."/>
            <person name="Land M.L."/>
            <person name="Mouttaki H."/>
            <person name="He Z."/>
            <person name="Zhou J."/>
            <person name="Hemme C.L."/>
        </authorList>
    </citation>
    <scope>NUCLEOTIDE SEQUENCE [LARGE SCALE GENOMIC DNA]</scope>
    <source>
        <strain evidence="2">DSM 2782</strain>
    </source>
</reference>
<evidence type="ECO:0000313" key="3">
    <source>
        <dbReference type="Proteomes" id="UP000003860"/>
    </source>
</evidence>
<dbReference type="OrthoDB" id="8719215at2"/>
<dbReference type="InterPro" id="IPR036166">
    <property type="entry name" value="YxeA-like_sf"/>
</dbReference>
<reference evidence="2" key="2">
    <citation type="submission" date="2011-01" db="EMBL/GenBank/DDBJ databases">
        <title>The Non-contiguous Finished genome of Clostridium papyrosolvens.</title>
        <authorList>
            <person name="Lucas S."/>
            <person name="Copeland A."/>
            <person name="Lapidus A."/>
            <person name="Cheng J.-F."/>
            <person name="Goodwin L."/>
            <person name="Pitluck S."/>
            <person name="Misra M."/>
            <person name="Chertkov O."/>
            <person name="Detter J.C."/>
            <person name="Han C."/>
            <person name="Tapia R."/>
            <person name="Land M."/>
            <person name="Hauser L."/>
            <person name="Kyrpides N."/>
            <person name="Ivanova N."/>
            <person name="Pagani I."/>
            <person name="Mouttaki H."/>
            <person name="He Z."/>
            <person name="Zhou J."/>
            <person name="Hemme C.L."/>
            <person name="Woyke T."/>
        </authorList>
    </citation>
    <scope>NUCLEOTIDE SEQUENCE [LARGE SCALE GENOMIC DNA]</scope>
    <source>
        <strain evidence="2">DSM 2782</strain>
    </source>
</reference>
<dbReference type="SUPFAM" id="SSF159121">
    <property type="entry name" value="BC4932-like"/>
    <property type="match status" value="1"/>
</dbReference>
<keyword evidence="1" id="KW-0812">Transmembrane</keyword>
<keyword evidence="1" id="KW-1133">Transmembrane helix</keyword>
<dbReference type="InterPro" id="IPR006542">
    <property type="entry name" value="DUF1093"/>
</dbReference>
<organism evidence="2 3">
    <name type="scientific">Ruminiclostridium papyrosolvens DSM 2782</name>
    <dbReference type="NCBI Taxonomy" id="588581"/>
    <lineage>
        <taxon>Bacteria</taxon>
        <taxon>Bacillati</taxon>
        <taxon>Bacillota</taxon>
        <taxon>Clostridia</taxon>
        <taxon>Eubacteriales</taxon>
        <taxon>Oscillospiraceae</taxon>
        <taxon>Ruminiclostridium</taxon>
    </lineage>
</organism>
<proteinExistence type="predicted"/>
<feature type="transmembrane region" description="Helical" evidence="1">
    <location>
        <begin position="7"/>
        <end position="25"/>
    </location>
</feature>
<dbReference type="NCBIfam" id="TIGR01655">
    <property type="entry name" value="yxeA_fam"/>
    <property type="match status" value="1"/>
</dbReference>
<dbReference type="AlphaFoldDB" id="F1TAP9"/>
<evidence type="ECO:0000313" key="2">
    <source>
        <dbReference type="EMBL" id="EGD48592.1"/>
    </source>
</evidence>
<keyword evidence="1" id="KW-0472">Membrane</keyword>
<dbReference type="RefSeq" id="WP_004617735.1">
    <property type="nucleotide sequence ID" value="NZ_ACXX02000003.1"/>
</dbReference>
<dbReference type="PANTHER" id="PTHR36433:SF2">
    <property type="entry name" value="YXEA FAMILY PROTEIN"/>
    <property type="match status" value="1"/>
</dbReference>
<dbReference type="STRING" id="588581.Cpap_3014"/>